<sequence>MTSQEDILHSLYINGLQPECLPFVYLYLKRLGQKEKILDQDTFGLVFF</sequence>
<evidence type="ECO:0000313" key="1">
    <source>
        <dbReference type="EMBL" id="SER61133.1"/>
    </source>
</evidence>
<organism evidence="1 2">
    <name type="scientific">Lysinibacillus fusiformis</name>
    <dbReference type="NCBI Taxonomy" id="28031"/>
    <lineage>
        <taxon>Bacteria</taxon>
        <taxon>Bacillati</taxon>
        <taxon>Bacillota</taxon>
        <taxon>Bacilli</taxon>
        <taxon>Bacillales</taxon>
        <taxon>Bacillaceae</taxon>
        <taxon>Lysinibacillus</taxon>
    </lineage>
</organism>
<proteinExistence type="predicted"/>
<protein>
    <submittedName>
        <fullName evidence="1">Uncharacterized protein</fullName>
    </submittedName>
</protein>
<dbReference type="EMBL" id="FOEL01000019">
    <property type="protein sequence ID" value="SER61133.1"/>
    <property type="molecule type" value="Genomic_DNA"/>
</dbReference>
<comment type="caution">
    <text evidence="1">The sequence shown here is derived from an EMBL/GenBank/DDBJ whole genome shotgun (WGS) entry which is preliminary data.</text>
</comment>
<dbReference type="Proteomes" id="UP000199410">
    <property type="component" value="Unassembled WGS sequence"/>
</dbReference>
<dbReference type="AlphaFoldDB" id="A0A1H9QN11"/>
<name>A0A1H9QN11_9BACI</name>
<gene>
    <name evidence="1" type="ORF">SAMN02787113_04200</name>
</gene>
<accession>A0A1H9QN11</accession>
<evidence type="ECO:0000313" key="2">
    <source>
        <dbReference type="Proteomes" id="UP000199410"/>
    </source>
</evidence>
<reference evidence="1 2" key="1">
    <citation type="submission" date="2016-10" db="EMBL/GenBank/DDBJ databases">
        <authorList>
            <person name="Varghese N."/>
            <person name="Submissions S."/>
        </authorList>
    </citation>
    <scope>NUCLEOTIDE SEQUENCE [LARGE SCALE GENOMIC DNA]</scope>
    <source>
        <strain evidence="1 2">TC-13</strain>
    </source>
</reference>